<reference evidence="12" key="1">
    <citation type="submission" date="2025-08" db="UniProtKB">
        <authorList>
            <consortium name="RefSeq"/>
        </authorList>
    </citation>
    <scope>IDENTIFICATION</scope>
</reference>
<keyword evidence="4" id="KW-0812">Transmembrane</keyword>
<name>A0ABM1F292_PRICU</name>
<dbReference type="Proteomes" id="UP000695022">
    <property type="component" value="Unplaced"/>
</dbReference>
<dbReference type="Pfam" id="PF05008">
    <property type="entry name" value="V-SNARE"/>
    <property type="match status" value="1"/>
</dbReference>
<evidence type="ECO:0000259" key="10">
    <source>
        <dbReference type="Pfam" id="PF05008"/>
    </source>
</evidence>
<dbReference type="PANTHER" id="PTHR21230:SF26">
    <property type="entry name" value="VESICLE TRANSPORT THROUGH INTERACTION WITH T-SNARES HOMOLOG 1A"/>
    <property type="match status" value="1"/>
</dbReference>
<keyword evidence="3" id="KW-0813">Transport</keyword>
<feature type="coiled-coil region" evidence="9">
    <location>
        <begin position="111"/>
        <end position="173"/>
    </location>
</feature>
<dbReference type="GeneID" id="106818361"/>
<dbReference type="Gene3D" id="1.20.5.110">
    <property type="match status" value="1"/>
</dbReference>
<dbReference type="InterPro" id="IPR038407">
    <property type="entry name" value="v-SNARE_N_sf"/>
</dbReference>
<evidence type="ECO:0000256" key="5">
    <source>
        <dbReference type="ARBA" id="ARBA00022927"/>
    </source>
</evidence>
<evidence type="ECO:0000256" key="2">
    <source>
        <dbReference type="ARBA" id="ARBA00006108"/>
    </source>
</evidence>
<evidence type="ECO:0000256" key="1">
    <source>
        <dbReference type="ARBA" id="ARBA00004211"/>
    </source>
</evidence>
<evidence type="ECO:0000256" key="3">
    <source>
        <dbReference type="ARBA" id="ARBA00022448"/>
    </source>
</evidence>
<dbReference type="Pfam" id="PF12352">
    <property type="entry name" value="V-SNARE_C"/>
    <property type="match status" value="1"/>
</dbReference>
<protein>
    <submittedName>
        <fullName evidence="12">Vesicle transport through interaction with t-SNAREs homolog 1A-like</fullName>
    </submittedName>
</protein>
<evidence type="ECO:0000256" key="9">
    <source>
        <dbReference type="SAM" id="Coils"/>
    </source>
</evidence>
<evidence type="ECO:0000256" key="6">
    <source>
        <dbReference type="ARBA" id="ARBA00022989"/>
    </source>
</evidence>
<keyword evidence="6" id="KW-1133">Transmembrane helix</keyword>
<accession>A0ABM1F292</accession>
<keyword evidence="7 9" id="KW-0175">Coiled coil</keyword>
<dbReference type="PANTHER" id="PTHR21230">
    <property type="entry name" value="VESICLE TRANSPORT V-SNARE PROTEIN VTI1-RELATED"/>
    <property type="match status" value="1"/>
</dbReference>
<dbReference type="InterPro" id="IPR010989">
    <property type="entry name" value="SNARE"/>
</dbReference>
<evidence type="ECO:0000256" key="7">
    <source>
        <dbReference type="ARBA" id="ARBA00023054"/>
    </source>
</evidence>
<sequence>MASLLESFEQQYATLSAEITSKTGRVPNLSGPDKNSTIREIEKHLDEAKELLEQMELEARDVAAGDRQKIQNRVKAYQAEQRQMGKELKRAMIAFSDQVRTREELLGPDELTESEDQRQRLLENSERLERASRRLESGYGMVVETEQIGAAVLEDLHSQRETMKRSRDRLRDNGCRSLAGDARILTSMLRRVIQNRLPS</sequence>
<evidence type="ECO:0000313" key="11">
    <source>
        <dbReference type="Proteomes" id="UP000695022"/>
    </source>
</evidence>
<dbReference type="Gene3D" id="1.20.58.400">
    <property type="entry name" value="t-snare proteins"/>
    <property type="match status" value="1"/>
</dbReference>
<dbReference type="RefSeq" id="XP_014678563.1">
    <property type="nucleotide sequence ID" value="XM_014823077.1"/>
</dbReference>
<comment type="subcellular location">
    <subcellularLocation>
        <location evidence="1">Membrane</location>
        <topology evidence="1">Single-pass type IV membrane protein</topology>
    </subcellularLocation>
</comment>
<evidence type="ECO:0000256" key="8">
    <source>
        <dbReference type="ARBA" id="ARBA00023136"/>
    </source>
</evidence>
<comment type="similarity">
    <text evidence="2">Belongs to the VTI1 family.</text>
</comment>
<proteinExistence type="inferred from homology"/>
<dbReference type="InterPro" id="IPR007705">
    <property type="entry name" value="Vesicle_trsprt_v-SNARE_N"/>
</dbReference>
<keyword evidence="8" id="KW-0472">Membrane</keyword>
<keyword evidence="5" id="KW-0653">Protein transport</keyword>
<organism evidence="11 12">
    <name type="scientific">Priapulus caudatus</name>
    <name type="common">Priapulid worm</name>
    <dbReference type="NCBI Taxonomy" id="37621"/>
    <lineage>
        <taxon>Eukaryota</taxon>
        <taxon>Metazoa</taxon>
        <taxon>Ecdysozoa</taxon>
        <taxon>Scalidophora</taxon>
        <taxon>Priapulida</taxon>
        <taxon>Priapulimorpha</taxon>
        <taxon>Priapulimorphida</taxon>
        <taxon>Priapulidae</taxon>
        <taxon>Priapulus</taxon>
    </lineage>
</organism>
<dbReference type="SUPFAM" id="SSF58038">
    <property type="entry name" value="SNARE fusion complex"/>
    <property type="match status" value="1"/>
</dbReference>
<gene>
    <name evidence="12" type="primary">LOC106818361</name>
</gene>
<evidence type="ECO:0000256" key="4">
    <source>
        <dbReference type="ARBA" id="ARBA00022692"/>
    </source>
</evidence>
<evidence type="ECO:0000313" key="12">
    <source>
        <dbReference type="RefSeq" id="XP_014678563.1"/>
    </source>
</evidence>
<feature type="coiled-coil region" evidence="9">
    <location>
        <begin position="34"/>
        <end position="87"/>
    </location>
</feature>
<dbReference type="SUPFAM" id="SSF47661">
    <property type="entry name" value="t-snare proteins"/>
    <property type="match status" value="1"/>
</dbReference>
<keyword evidence="11" id="KW-1185">Reference proteome</keyword>
<feature type="domain" description="Vesicle transport v-SNARE N-terminal" evidence="10">
    <location>
        <begin position="1"/>
        <end position="91"/>
    </location>
</feature>